<dbReference type="PROSITE" id="PS50096">
    <property type="entry name" value="IQ"/>
    <property type="match status" value="1"/>
</dbReference>
<dbReference type="eggNOG" id="ENOG502SPVC">
    <property type="taxonomic scope" value="Eukaryota"/>
</dbReference>
<dbReference type="InParanoid" id="K3XCA8"/>
<protein>
    <submittedName>
        <fullName evidence="1">Uncharacterized protein</fullName>
    </submittedName>
</protein>
<dbReference type="VEuPathDB" id="FungiDB:PYU1_G014826"/>
<reference evidence="2" key="2">
    <citation type="submission" date="2010-04" db="EMBL/GenBank/DDBJ databases">
        <authorList>
            <person name="Buell R."/>
            <person name="Hamilton J."/>
            <person name="Hostetler J."/>
        </authorList>
    </citation>
    <scope>NUCLEOTIDE SEQUENCE [LARGE SCALE GENOMIC DNA]</scope>
    <source>
        <strain evidence="2">DAOM:BR144</strain>
    </source>
</reference>
<evidence type="ECO:0000313" key="2">
    <source>
        <dbReference type="Proteomes" id="UP000019132"/>
    </source>
</evidence>
<dbReference type="AlphaFoldDB" id="K3XCA8"/>
<name>K3XCA8_GLOUD</name>
<organism evidence="1 2">
    <name type="scientific">Globisporangium ultimum (strain ATCC 200006 / CBS 805.95 / DAOM BR144)</name>
    <name type="common">Pythium ultimum</name>
    <dbReference type="NCBI Taxonomy" id="431595"/>
    <lineage>
        <taxon>Eukaryota</taxon>
        <taxon>Sar</taxon>
        <taxon>Stramenopiles</taxon>
        <taxon>Oomycota</taxon>
        <taxon>Peronosporomycetes</taxon>
        <taxon>Pythiales</taxon>
        <taxon>Pythiaceae</taxon>
        <taxon>Globisporangium</taxon>
    </lineage>
</organism>
<accession>K3XCA8</accession>
<dbReference type="OMA" id="HARMYQC"/>
<dbReference type="EnsemblProtists" id="PYU1_T014857">
    <property type="protein sequence ID" value="PYU1_T014857"/>
    <property type="gene ID" value="PYU1_G014826"/>
</dbReference>
<dbReference type="Proteomes" id="UP000019132">
    <property type="component" value="Unassembled WGS sequence"/>
</dbReference>
<reference evidence="1" key="3">
    <citation type="submission" date="2015-02" db="UniProtKB">
        <authorList>
            <consortium name="EnsemblProtists"/>
        </authorList>
    </citation>
    <scope>IDENTIFICATION</scope>
    <source>
        <strain evidence="1">DAOM BR144</strain>
    </source>
</reference>
<reference evidence="2" key="1">
    <citation type="journal article" date="2010" name="Genome Biol.">
        <title>Genome sequence of the necrotrophic plant pathogen Pythium ultimum reveals original pathogenicity mechanisms and effector repertoire.</title>
        <authorList>
            <person name="Levesque C.A."/>
            <person name="Brouwer H."/>
            <person name="Cano L."/>
            <person name="Hamilton J.P."/>
            <person name="Holt C."/>
            <person name="Huitema E."/>
            <person name="Raffaele S."/>
            <person name="Robideau G.P."/>
            <person name="Thines M."/>
            <person name="Win J."/>
            <person name="Zerillo M.M."/>
            <person name="Beakes G.W."/>
            <person name="Boore J.L."/>
            <person name="Busam D."/>
            <person name="Dumas B."/>
            <person name="Ferriera S."/>
            <person name="Fuerstenberg S.I."/>
            <person name="Gachon C.M."/>
            <person name="Gaulin E."/>
            <person name="Govers F."/>
            <person name="Grenville-Briggs L."/>
            <person name="Horner N."/>
            <person name="Hostetler J."/>
            <person name="Jiang R.H."/>
            <person name="Johnson J."/>
            <person name="Krajaejun T."/>
            <person name="Lin H."/>
            <person name="Meijer H.J."/>
            <person name="Moore B."/>
            <person name="Morris P."/>
            <person name="Phuntmart V."/>
            <person name="Puiu D."/>
            <person name="Shetty J."/>
            <person name="Stajich J.E."/>
            <person name="Tripathy S."/>
            <person name="Wawra S."/>
            <person name="van West P."/>
            <person name="Whitty B.R."/>
            <person name="Coutinho P.M."/>
            <person name="Henrissat B."/>
            <person name="Martin F."/>
            <person name="Thomas P.D."/>
            <person name="Tyler B.M."/>
            <person name="De Vries R.P."/>
            <person name="Kamoun S."/>
            <person name="Yandell M."/>
            <person name="Tisserat N."/>
            <person name="Buell C.R."/>
        </authorList>
    </citation>
    <scope>NUCLEOTIDE SEQUENCE</scope>
    <source>
        <strain evidence="2">DAOM:BR144</strain>
    </source>
</reference>
<dbReference type="EMBL" id="GL376583">
    <property type="status" value="NOT_ANNOTATED_CDS"/>
    <property type="molecule type" value="Genomic_DNA"/>
</dbReference>
<proteinExistence type="predicted"/>
<keyword evidence="2" id="KW-1185">Reference proteome</keyword>
<sequence length="505" mass="57544">MRSATPSTITYLPLAAAAAKKKGIATSSSPAAATTASHSVRNESLLQSSSSRMRATLASFYVAARTQRVKRFFQRKASQREVFAQVRANPVARVTHKLQRLATLFAKSNCAGLKAKLQVLVSGGGRGMLKHSLVGFARAIRGVYTRIRGGNSAELLQQALLREQQLQRHQAFLRHVFHALAIQGRNLLRGKRNRLRRELCPSVASGFVAELLEAHVPRTSILVCAQREAVRLRRHVIVIQHTWRRACRREQYHRESKRDLLALLSTMTTVLQQEEKARTQRLEVLRDVCLDTHTRIMHGAVRRFAVRLIQRVWRGYRARRFVFALCAWRRKKESQKLQRERLRKAREALLAPSLQEQRRQRILSARIQSRQQATPLLVPPGHDTLASDYFPLTHARATLLKPLHVQHTPPKISRLRHAKTQKVPFSKFEQICAQHAKVNASNLWVAIPVGFYHGTEDDAIVTQGAQHKHKTVMTTKKKKKNRFFAAQYDWVPATLLRHESVHKGG</sequence>
<dbReference type="HOGENOM" id="CLU_563229_0_0_1"/>
<evidence type="ECO:0000313" key="1">
    <source>
        <dbReference type="EnsemblProtists" id="PYU1_T014857"/>
    </source>
</evidence>